<evidence type="ECO:0000313" key="1">
    <source>
        <dbReference type="EMBL" id="GBM10714.1"/>
    </source>
</evidence>
<dbReference type="AlphaFoldDB" id="A0A4Y2D403"/>
<gene>
    <name evidence="1" type="ORF">AVEN_107_1</name>
</gene>
<evidence type="ECO:0000313" key="2">
    <source>
        <dbReference type="Proteomes" id="UP000499080"/>
    </source>
</evidence>
<sequence>MTSIFDGRFLATRKRSDVAFRANKTGFKDREACLLSQAGEIYGSEIRPLDADSNSEKKSAGMGCDHQRMKLSDQRLLQKQILLLPVLNYYRRNKWGYIFPI</sequence>
<dbReference type="Proteomes" id="UP000499080">
    <property type="component" value="Unassembled WGS sequence"/>
</dbReference>
<organism evidence="1 2">
    <name type="scientific">Araneus ventricosus</name>
    <name type="common">Orbweaver spider</name>
    <name type="synonym">Epeira ventricosa</name>
    <dbReference type="NCBI Taxonomy" id="182803"/>
    <lineage>
        <taxon>Eukaryota</taxon>
        <taxon>Metazoa</taxon>
        <taxon>Ecdysozoa</taxon>
        <taxon>Arthropoda</taxon>
        <taxon>Chelicerata</taxon>
        <taxon>Arachnida</taxon>
        <taxon>Araneae</taxon>
        <taxon>Araneomorphae</taxon>
        <taxon>Entelegynae</taxon>
        <taxon>Araneoidea</taxon>
        <taxon>Araneidae</taxon>
        <taxon>Araneus</taxon>
    </lineage>
</organism>
<comment type="caution">
    <text evidence="1">The sequence shown here is derived from an EMBL/GenBank/DDBJ whole genome shotgun (WGS) entry which is preliminary data.</text>
</comment>
<proteinExistence type="predicted"/>
<reference evidence="1 2" key="1">
    <citation type="journal article" date="2019" name="Sci. Rep.">
        <title>Orb-weaving spider Araneus ventricosus genome elucidates the spidroin gene catalogue.</title>
        <authorList>
            <person name="Kono N."/>
            <person name="Nakamura H."/>
            <person name="Ohtoshi R."/>
            <person name="Moran D.A.P."/>
            <person name="Shinohara A."/>
            <person name="Yoshida Y."/>
            <person name="Fujiwara M."/>
            <person name="Mori M."/>
            <person name="Tomita M."/>
            <person name="Arakawa K."/>
        </authorList>
    </citation>
    <scope>NUCLEOTIDE SEQUENCE [LARGE SCALE GENOMIC DNA]</scope>
</reference>
<accession>A0A4Y2D403</accession>
<keyword evidence="2" id="KW-1185">Reference proteome</keyword>
<dbReference type="EMBL" id="BGPR01000290">
    <property type="protein sequence ID" value="GBM10714.1"/>
    <property type="molecule type" value="Genomic_DNA"/>
</dbReference>
<protein>
    <submittedName>
        <fullName evidence="1">Uncharacterized protein</fullName>
    </submittedName>
</protein>
<name>A0A4Y2D403_ARAVE</name>